<evidence type="ECO:0000256" key="1">
    <source>
        <dbReference type="ARBA" id="ARBA00004448"/>
    </source>
</evidence>
<comment type="similarity">
    <text evidence="2 9">Belongs to the mitochondrial pyruvate carrier (MPC) (TC 2.A.105) family.</text>
</comment>
<name>A0A9Q0BST6_9MUSC</name>
<sequence length="166" mass="18791">MAVSKYYSLSSPRFSFHLKIFIFFSLFFKFLLFKKMPKGPGALSKLYNGIISAVDRVVPNVLQPVWQSPVGPRTVFFWAPAFKWTLAVAGLSDTVNRPASAISLNQSGSLAITCLIWTRYAVVITPKNYNYLGANVAIFLVQSYLIIKHLRWRNESSRNVLHSKDV</sequence>
<proteinExistence type="inferred from homology"/>
<evidence type="ECO:0000256" key="2">
    <source>
        <dbReference type="ARBA" id="ARBA00006416"/>
    </source>
</evidence>
<evidence type="ECO:0000256" key="9">
    <source>
        <dbReference type="RuleBase" id="RU363100"/>
    </source>
</evidence>
<feature type="transmembrane region" description="Helical" evidence="9">
    <location>
        <begin position="14"/>
        <end position="33"/>
    </location>
</feature>
<dbReference type="GO" id="GO:0005743">
    <property type="term" value="C:mitochondrial inner membrane"/>
    <property type="evidence" value="ECO:0007669"/>
    <property type="project" value="UniProtKB-SubCell"/>
</dbReference>
<keyword evidence="5 9" id="KW-0999">Mitochondrion inner membrane</keyword>
<comment type="caution">
    <text evidence="10">The sequence shown here is derived from an EMBL/GenBank/DDBJ whole genome shotgun (WGS) entry which is preliminary data.</text>
</comment>
<evidence type="ECO:0000256" key="8">
    <source>
        <dbReference type="ARBA" id="ARBA00023136"/>
    </source>
</evidence>
<organism evidence="10 11">
    <name type="scientific">Drosophila gunungcola</name>
    <name type="common">fruit fly</name>
    <dbReference type="NCBI Taxonomy" id="103775"/>
    <lineage>
        <taxon>Eukaryota</taxon>
        <taxon>Metazoa</taxon>
        <taxon>Ecdysozoa</taxon>
        <taxon>Arthropoda</taxon>
        <taxon>Hexapoda</taxon>
        <taxon>Insecta</taxon>
        <taxon>Pterygota</taxon>
        <taxon>Neoptera</taxon>
        <taxon>Endopterygota</taxon>
        <taxon>Diptera</taxon>
        <taxon>Brachycera</taxon>
        <taxon>Muscomorpha</taxon>
        <taxon>Ephydroidea</taxon>
        <taxon>Drosophilidae</taxon>
        <taxon>Drosophila</taxon>
        <taxon>Sophophora</taxon>
    </lineage>
</organism>
<dbReference type="AlphaFoldDB" id="A0A9Q0BST6"/>
<evidence type="ECO:0000313" key="11">
    <source>
        <dbReference type="Proteomes" id="UP001059596"/>
    </source>
</evidence>
<evidence type="ECO:0000256" key="3">
    <source>
        <dbReference type="ARBA" id="ARBA00022448"/>
    </source>
</evidence>
<keyword evidence="4 9" id="KW-0812">Transmembrane</keyword>
<gene>
    <name evidence="10" type="ORF">M5D96_004626</name>
</gene>
<evidence type="ECO:0000256" key="4">
    <source>
        <dbReference type="ARBA" id="ARBA00022692"/>
    </source>
</evidence>
<comment type="subcellular location">
    <subcellularLocation>
        <location evidence="1 9">Mitochondrion inner membrane</location>
        <topology evidence="1 9">Multi-pass membrane protein</topology>
    </subcellularLocation>
</comment>
<dbReference type="GO" id="GO:0006850">
    <property type="term" value="P:pyruvate import into mitochondria"/>
    <property type="evidence" value="ECO:0007669"/>
    <property type="project" value="InterPro"/>
</dbReference>
<accession>A0A9Q0BST6</accession>
<keyword evidence="6 9" id="KW-1133">Transmembrane helix</keyword>
<evidence type="ECO:0000256" key="6">
    <source>
        <dbReference type="ARBA" id="ARBA00022989"/>
    </source>
</evidence>
<keyword evidence="11" id="KW-1185">Reference proteome</keyword>
<evidence type="ECO:0000256" key="7">
    <source>
        <dbReference type="ARBA" id="ARBA00023128"/>
    </source>
</evidence>
<keyword evidence="3 9" id="KW-0813">Transport</keyword>
<comment type="function">
    <text evidence="9">Mediates the uptake of pyruvate into mitochondria.</text>
</comment>
<reference evidence="10" key="1">
    <citation type="journal article" date="2023" name="Genome Biol. Evol.">
        <title>Long-read-based Genome Assembly of Drosophila gunungcola Reveals Fewer Chemosensory Genes in Flower-breeding Species.</title>
        <authorList>
            <person name="Negi A."/>
            <person name="Liao B.Y."/>
            <person name="Yeh S.D."/>
        </authorList>
    </citation>
    <scope>NUCLEOTIDE SEQUENCE</scope>
    <source>
        <strain evidence="10">Sukarami</strain>
    </source>
</reference>
<dbReference type="EMBL" id="JAMKOV010000002">
    <property type="protein sequence ID" value="KAI8043297.1"/>
    <property type="molecule type" value="Genomic_DNA"/>
</dbReference>
<keyword evidence="8 9" id="KW-0472">Membrane</keyword>
<feature type="transmembrane region" description="Helical" evidence="9">
    <location>
        <begin position="129"/>
        <end position="147"/>
    </location>
</feature>
<evidence type="ECO:0000256" key="5">
    <source>
        <dbReference type="ARBA" id="ARBA00022792"/>
    </source>
</evidence>
<keyword evidence="7 9" id="KW-0496">Mitochondrion</keyword>
<protein>
    <recommendedName>
        <fullName evidence="9">Mitochondrial pyruvate carrier</fullName>
    </recommendedName>
</protein>
<evidence type="ECO:0000313" key="10">
    <source>
        <dbReference type="EMBL" id="KAI8043297.1"/>
    </source>
</evidence>
<dbReference type="Proteomes" id="UP001059596">
    <property type="component" value="Unassembled WGS sequence"/>
</dbReference>
<dbReference type="Pfam" id="PF03650">
    <property type="entry name" value="MPC"/>
    <property type="match status" value="1"/>
</dbReference>
<dbReference type="InterPro" id="IPR005336">
    <property type="entry name" value="MPC"/>
</dbReference>